<dbReference type="EMBL" id="JAFJMO010000013">
    <property type="protein sequence ID" value="KAJ8259102.1"/>
    <property type="molecule type" value="Genomic_DNA"/>
</dbReference>
<dbReference type="PANTHER" id="PTHR23097">
    <property type="entry name" value="TUMOR NECROSIS FACTOR RECEPTOR SUPERFAMILY MEMBER"/>
    <property type="match status" value="1"/>
</dbReference>
<feature type="region of interest" description="Disordered" evidence="9">
    <location>
        <begin position="331"/>
        <end position="386"/>
    </location>
</feature>
<accession>A0A9Q1D6F2</accession>
<dbReference type="InterPro" id="IPR001368">
    <property type="entry name" value="TNFR/NGFR_Cys_rich_reg"/>
</dbReference>
<feature type="domain" description="TNFR-Cys" evidence="12">
    <location>
        <begin position="47"/>
        <end position="90"/>
    </location>
</feature>
<dbReference type="PANTHER" id="PTHR23097:SF181">
    <property type="entry name" value="CASPASE-8-LIKE"/>
    <property type="match status" value="1"/>
</dbReference>
<evidence type="ECO:0000259" key="12">
    <source>
        <dbReference type="PROSITE" id="PS50050"/>
    </source>
</evidence>
<comment type="caution">
    <text evidence="8">Lacks conserved residue(s) required for the propagation of feature annotation.</text>
</comment>
<gene>
    <name evidence="13" type="ORF">COCON_G00181140</name>
</gene>
<keyword evidence="14" id="KW-1185">Reference proteome</keyword>
<dbReference type="PROSITE" id="PS51257">
    <property type="entry name" value="PROKAR_LIPOPROTEIN"/>
    <property type="match status" value="1"/>
</dbReference>
<evidence type="ECO:0000256" key="6">
    <source>
        <dbReference type="ARBA" id="ARBA00023157"/>
    </source>
</evidence>
<keyword evidence="2" id="KW-0964">Secreted</keyword>
<evidence type="ECO:0000256" key="3">
    <source>
        <dbReference type="ARBA" id="ARBA00022703"/>
    </source>
</evidence>
<dbReference type="PROSITE" id="PS50050">
    <property type="entry name" value="TNFR_NGFR_2"/>
    <property type="match status" value="1"/>
</dbReference>
<evidence type="ECO:0000256" key="11">
    <source>
        <dbReference type="SAM" id="SignalP"/>
    </source>
</evidence>
<keyword evidence="10" id="KW-1133">Transmembrane helix</keyword>
<dbReference type="Pfam" id="PF00020">
    <property type="entry name" value="TNFR_c6"/>
    <property type="match status" value="2"/>
</dbReference>
<evidence type="ECO:0000256" key="4">
    <source>
        <dbReference type="ARBA" id="ARBA00022729"/>
    </source>
</evidence>
<evidence type="ECO:0000256" key="7">
    <source>
        <dbReference type="ARBA" id="ARBA00023180"/>
    </source>
</evidence>
<dbReference type="GO" id="GO:0006915">
    <property type="term" value="P:apoptotic process"/>
    <property type="evidence" value="ECO:0007669"/>
    <property type="project" value="UniProtKB-KW"/>
</dbReference>
<keyword evidence="4 11" id="KW-0732">Signal</keyword>
<dbReference type="OrthoDB" id="8633482at2759"/>
<organism evidence="13 14">
    <name type="scientific">Conger conger</name>
    <name type="common">Conger eel</name>
    <name type="synonym">Muraena conger</name>
    <dbReference type="NCBI Taxonomy" id="82655"/>
    <lineage>
        <taxon>Eukaryota</taxon>
        <taxon>Metazoa</taxon>
        <taxon>Chordata</taxon>
        <taxon>Craniata</taxon>
        <taxon>Vertebrata</taxon>
        <taxon>Euteleostomi</taxon>
        <taxon>Actinopterygii</taxon>
        <taxon>Neopterygii</taxon>
        <taxon>Teleostei</taxon>
        <taxon>Anguilliformes</taxon>
        <taxon>Congridae</taxon>
        <taxon>Conger</taxon>
    </lineage>
</organism>
<dbReference type="Gene3D" id="2.10.50.10">
    <property type="entry name" value="Tumor Necrosis Factor Receptor, subunit A, domain 2"/>
    <property type="match status" value="2"/>
</dbReference>
<feature type="disulfide bond" evidence="8">
    <location>
        <begin position="48"/>
        <end position="63"/>
    </location>
</feature>
<dbReference type="AlphaFoldDB" id="A0A9Q1D6F2"/>
<evidence type="ECO:0000256" key="5">
    <source>
        <dbReference type="ARBA" id="ARBA00022737"/>
    </source>
</evidence>
<keyword evidence="10" id="KW-0472">Membrane</keyword>
<feature type="repeat" description="TNFR-Cys" evidence="8">
    <location>
        <begin position="47"/>
        <end position="90"/>
    </location>
</feature>
<reference evidence="13" key="1">
    <citation type="journal article" date="2023" name="Science">
        <title>Genome structures resolve the early diversification of teleost fishes.</title>
        <authorList>
            <person name="Parey E."/>
            <person name="Louis A."/>
            <person name="Montfort J."/>
            <person name="Bouchez O."/>
            <person name="Roques C."/>
            <person name="Iampietro C."/>
            <person name="Lluch J."/>
            <person name="Castinel A."/>
            <person name="Donnadieu C."/>
            <person name="Desvignes T."/>
            <person name="Floi Bucao C."/>
            <person name="Jouanno E."/>
            <person name="Wen M."/>
            <person name="Mejri S."/>
            <person name="Dirks R."/>
            <person name="Jansen H."/>
            <person name="Henkel C."/>
            <person name="Chen W.J."/>
            <person name="Zahm M."/>
            <person name="Cabau C."/>
            <person name="Klopp C."/>
            <person name="Thompson A.W."/>
            <person name="Robinson-Rechavi M."/>
            <person name="Braasch I."/>
            <person name="Lecointre G."/>
            <person name="Bobe J."/>
            <person name="Postlethwait J.H."/>
            <person name="Berthelot C."/>
            <person name="Roest Crollius H."/>
            <person name="Guiguen Y."/>
        </authorList>
    </citation>
    <scope>NUCLEOTIDE SEQUENCE</scope>
    <source>
        <strain evidence="13">Concon-B</strain>
    </source>
</reference>
<feature type="chain" id="PRO_5040126536" description="TNFR-Cys domain-containing protein" evidence="11">
    <location>
        <begin position="24"/>
        <end position="386"/>
    </location>
</feature>
<proteinExistence type="predicted"/>
<evidence type="ECO:0000256" key="1">
    <source>
        <dbReference type="ARBA" id="ARBA00004613"/>
    </source>
</evidence>
<dbReference type="PROSITE" id="PS00652">
    <property type="entry name" value="TNFR_NGFR_1"/>
    <property type="match status" value="1"/>
</dbReference>
<dbReference type="GO" id="GO:0005576">
    <property type="term" value="C:extracellular region"/>
    <property type="evidence" value="ECO:0007669"/>
    <property type="project" value="UniProtKB-SubCell"/>
</dbReference>
<evidence type="ECO:0000256" key="2">
    <source>
        <dbReference type="ARBA" id="ARBA00022525"/>
    </source>
</evidence>
<keyword evidence="3" id="KW-0053">Apoptosis</keyword>
<evidence type="ECO:0000256" key="8">
    <source>
        <dbReference type="PROSITE-ProRule" id="PRU00206"/>
    </source>
</evidence>
<dbReference type="Proteomes" id="UP001152803">
    <property type="component" value="Unassembled WGS sequence"/>
</dbReference>
<keyword evidence="10" id="KW-0812">Transmembrane</keyword>
<feature type="signal peptide" evidence="11">
    <location>
        <begin position="1"/>
        <end position="23"/>
    </location>
</feature>
<feature type="transmembrane region" description="Helical" evidence="10">
    <location>
        <begin position="221"/>
        <end position="243"/>
    </location>
</feature>
<evidence type="ECO:0000256" key="9">
    <source>
        <dbReference type="SAM" id="MobiDB-lite"/>
    </source>
</evidence>
<keyword evidence="6 8" id="KW-1015">Disulfide bond</keyword>
<comment type="subcellular location">
    <subcellularLocation>
        <location evidence="1">Secreted</location>
    </subcellularLocation>
</comment>
<evidence type="ECO:0000313" key="13">
    <source>
        <dbReference type="EMBL" id="KAJ8259102.1"/>
    </source>
</evidence>
<keyword evidence="7" id="KW-0325">Glycoprotein</keyword>
<evidence type="ECO:0000256" key="10">
    <source>
        <dbReference type="SAM" id="Phobius"/>
    </source>
</evidence>
<dbReference type="SMART" id="SM00208">
    <property type="entry name" value="TNFR"/>
    <property type="match status" value="2"/>
</dbReference>
<dbReference type="SUPFAM" id="SSF57586">
    <property type="entry name" value="TNF receptor-like"/>
    <property type="match status" value="1"/>
</dbReference>
<evidence type="ECO:0000313" key="14">
    <source>
        <dbReference type="Proteomes" id="UP001152803"/>
    </source>
</evidence>
<keyword evidence="5" id="KW-0677">Repeat</keyword>
<name>A0A9Q1D6F2_CONCO</name>
<protein>
    <recommendedName>
        <fullName evidence="12">TNFR-Cys domain-containing protein</fullName>
    </recommendedName>
</protein>
<sequence>MGSYRCVLVSLTLLGLFVQVCSALLTSCPTPPQCGEGFGLKNCACVRCSQDQYRVVRNRLPSCQSCTEKCSGERNLTEASPCSPNKNRLCHCDRGFFCESAAQFSCRRCLPCPVGTFSNNISMNDFCQAYTDCAGRGLAVISSGSSTRDRLCDYLISPPQPNDFHVSNAETTQFSTPLQTIPLPVTTHKPQTTNQLPTVDRTARASSSINELVFEESSSSLVTSLVLMVVLVAAAILVVCCMWHKHHLLKKKGWPFLKHLQVQGRKEDTMDGDLCFVSQRLLGNNTGNAQQVGPPKQQVAIYRSGGGDSVSNNVGSIYIYSPKMVVLGTNTAEQREEAKPPGEVGAPLGTPHQEQGPMDRSPWPVTECVQQEEGKELSYPVPATSK</sequence>
<comment type="caution">
    <text evidence="13">The sequence shown here is derived from an EMBL/GenBank/DDBJ whole genome shotgun (WGS) entry which is preliminary data.</text>
</comment>
<dbReference type="InterPro" id="IPR052459">
    <property type="entry name" value="TNFRSF_decoy_receptor"/>
</dbReference>